<evidence type="ECO:0000256" key="1">
    <source>
        <dbReference type="SAM" id="Phobius"/>
    </source>
</evidence>
<organism evidence="2 3">
    <name type="scientific">Panagrellus redivivus</name>
    <name type="common">Microworm</name>
    <dbReference type="NCBI Taxonomy" id="6233"/>
    <lineage>
        <taxon>Eukaryota</taxon>
        <taxon>Metazoa</taxon>
        <taxon>Ecdysozoa</taxon>
        <taxon>Nematoda</taxon>
        <taxon>Chromadorea</taxon>
        <taxon>Rhabditida</taxon>
        <taxon>Tylenchina</taxon>
        <taxon>Panagrolaimomorpha</taxon>
        <taxon>Panagrolaimoidea</taxon>
        <taxon>Panagrolaimidae</taxon>
        <taxon>Panagrellus</taxon>
    </lineage>
</organism>
<accession>A0A7E4V1B0</accession>
<keyword evidence="2" id="KW-1185">Reference proteome</keyword>
<name>A0A7E4V1B0_PANRE</name>
<evidence type="ECO:0000313" key="2">
    <source>
        <dbReference type="Proteomes" id="UP000492821"/>
    </source>
</evidence>
<feature type="transmembrane region" description="Helical" evidence="1">
    <location>
        <begin position="12"/>
        <end position="34"/>
    </location>
</feature>
<protein>
    <submittedName>
        <fullName evidence="3">Regulator of microtubule dynamics protein 1</fullName>
    </submittedName>
</protein>
<evidence type="ECO:0000313" key="3">
    <source>
        <dbReference type="WBParaSite" id="Pan_g1501.t3"/>
    </source>
</evidence>
<keyword evidence="1" id="KW-0472">Membrane</keyword>
<dbReference type="Proteomes" id="UP000492821">
    <property type="component" value="Unassembled WGS sequence"/>
</dbReference>
<keyword evidence="1" id="KW-0812">Transmembrane</keyword>
<dbReference type="WBParaSite" id="Pan_g1501.t3">
    <property type="protein sequence ID" value="Pan_g1501.t3"/>
    <property type="gene ID" value="Pan_g1501"/>
</dbReference>
<dbReference type="AlphaFoldDB" id="A0A7E4V1B0"/>
<sequence>MSAPDMPVSSAALLGFVAVVSGVLVVDVAARFFAWRSQSRKLKHLEMTIDELRLELRHVRSELGTIRTGNYTSDNSKLLNHVLDEGPPIERHVSFVPTGASSPSSMSDYFDVRDDWSPMSTEAGPPGDLMPLLADHSEAAAQAPSSLRGSSSSVVIQSGNFDVFSVFVFFPEQVQHDAVSIRLIDPIRSPFSEETRGGHWRWEGTAGYVQPLSRFARQSVCVFRFSLSTFWYCCVSPPPWPVPTDNQQTWPIQSIVITAFCDSIRGADRAFLQFMHISRHVPVS</sequence>
<reference evidence="2" key="1">
    <citation type="journal article" date="2013" name="Genetics">
        <title>The draft genome and transcriptome of Panagrellus redivivus are shaped by the harsh demands of a free-living lifestyle.</title>
        <authorList>
            <person name="Srinivasan J."/>
            <person name="Dillman A.R."/>
            <person name="Macchietto M.G."/>
            <person name="Heikkinen L."/>
            <person name="Lakso M."/>
            <person name="Fracchia K.M."/>
            <person name="Antoshechkin I."/>
            <person name="Mortazavi A."/>
            <person name="Wong G."/>
            <person name="Sternberg P.W."/>
        </authorList>
    </citation>
    <scope>NUCLEOTIDE SEQUENCE [LARGE SCALE GENOMIC DNA]</scope>
    <source>
        <strain evidence="2">MT8872</strain>
    </source>
</reference>
<keyword evidence="1" id="KW-1133">Transmembrane helix</keyword>
<proteinExistence type="predicted"/>
<reference evidence="3" key="2">
    <citation type="submission" date="2020-10" db="UniProtKB">
        <authorList>
            <consortium name="WormBaseParasite"/>
        </authorList>
    </citation>
    <scope>IDENTIFICATION</scope>
</reference>